<reference evidence="2 3" key="1">
    <citation type="submission" date="2016-06" db="EMBL/GenBank/DDBJ databases">
        <title>Complete genome sequence of a saline-alkali tolerant type strain Dietzia timorensis ID05-A0528T.</title>
        <authorList>
            <person name="Wu X."/>
        </authorList>
    </citation>
    <scope>NUCLEOTIDE SEQUENCE [LARGE SCALE GENOMIC DNA]</scope>
    <source>
        <strain evidence="2 3">ID05-A0528</strain>
    </source>
</reference>
<evidence type="ECO:0000313" key="3">
    <source>
        <dbReference type="Proteomes" id="UP000186104"/>
    </source>
</evidence>
<dbReference type="KEGG" id="dtm:BJL86_2619"/>
<keyword evidence="1" id="KW-0732">Signal</keyword>
<organism evidence="2 3">
    <name type="scientific">Dietzia timorensis</name>
    <dbReference type="NCBI Taxonomy" id="499555"/>
    <lineage>
        <taxon>Bacteria</taxon>
        <taxon>Bacillati</taxon>
        <taxon>Actinomycetota</taxon>
        <taxon>Actinomycetes</taxon>
        <taxon>Mycobacteriales</taxon>
        <taxon>Dietziaceae</taxon>
        <taxon>Dietzia</taxon>
    </lineage>
</organism>
<gene>
    <name evidence="2" type="ORF">BJL86_2619</name>
</gene>
<dbReference type="Proteomes" id="UP000186104">
    <property type="component" value="Chromosome"/>
</dbReference>
<evidence type="ECO:0008006" key="4">
    <source>
        <dbReference type="Google" id="ProtNLM"/>
    </source>
</evidence>
<dbReference type="AlphaFoldDB" id="A0A173LP00"/>
<evidence type="ECO:0000313" key="2">
    <source>
        <dbReference type="EMBL" id="ANI93379.1"/>
    </source>
</evidence>
<protein>
    <recommendedName>
        <fullName evidence="4">Secreted protein</fullName>
    </recommendedName>
</protein>
<dbReference type="OrthoDB" id="4427395at2"/>
<dbReference type="EMBL" id="CP015961">
    <property type="protein sequence ID" value="ANI93379.1"/>
    <property type="molecule type" value="Genomic_DNA"/>
</dbReference>
<sequence length="178" mass="18356">MSSTVSKVRAATAVSAAALMSTIALAPAAGAQSVEDPFGDITGSLGGPVPCDIDPAQVAADTPGPFPDRPEVGWTVGEHNDLGSNVGYLFLETEGGTGSSPTKVLLYHHCDLTGTQTGDKSARRVLGSSSQFHVSVGEWHAPPEGEPNAAATFDYTVYVWNPVANDMTGIDVPFGIKV</sequence>
<proteinExistence type="predicted"/>
<evidence type="ECO:0000256" key="1">
    <source>
        <dbReference type="SAM" id="SignalP"/>
    </source>
</evidence>
<accession>A0A173LP00</accession>
<name>A0A173LP00_9ACTN</name>
<feature type="chain" id="PRO_5038640768" description="Secreted protein" evidence="1">
    <location>
        <begin position="27"/>
        <end position="178"/>
    </location>
</feature>
<keyword evidence="3" id="KW-1185">Reference proteome</keyword>
<dbReference type="RefSeq" id="WP_067478769.1">
    <property type="nucleotide sequence ID" value="NZ_CP015961.1"/>
</dbReference>
<feature type="signal peptide" evidence="1">
    <location>
        <begin position="1"/>
        <end position="26"/>
    </location>
</feature>